<name>A0A6H1UIM8_9GAMM</name>
<evidence type="ECO:0000256" key="7">
    <source>
        <dbReference type="ARBA" id="ARBA00023136"/>
    </source>
</evidence>
<reference evidence="10 11" key="1">
    <citation type="submission" date="2020-04" db="EMBL/GenBank/DDBJ databases">
        <title>Ferrimonas sp. S7 isolated from sea water.</title>
        <authorList>
            <person name="Bae S.S."/>
            <person name="Baek K."/>
        </authorList>
    </citation>
    <scope>NUCLEOTIDE SEQUENCE [LARGE SCALE GENOMIC DNA]</scope>
    <source>
        <strain evidence="10 11">S7</strain>
    </source>
</reference>
<comment type="function">
    <text evidence="1">Part of the ABC transporter complex LptBFG involved in the translocation of lipopolysaccharide (LPS) from the inner membrane to the outer membrane.</text>
</comment>
<evidence type="ECO:0000256" key="3">
    <source>
        <dbReference type="ARBA" id="ARBA00007725"/>
    </source>
</evidence>
<dbReference type="EMBL" id="CP051180">
    <property type="protein sequence ID" value="QIZ78965.1"/>
    <property type="molecule type" value="Genomic_DNA"/>
</dbReference>
<feature type="transmembrane region" description="Helical" evidence="9">
    <location>
        <begin position="7"/>
        <end position="30"/>
    </location>
</feature>
<evidence type="ECO:0000256" key="8">
    <source>
        <dbReference type="ARBA" id="ARBA00026081"/>
    </source>
</evidence>
<keyword evidence="6 9" id="KW-1133">Transmembrane helix</keyword>
<feature type="transmembrane region" description="Helical" evidence="9">
    <location>
        <begin position="63"/>
        <end position="81"/>
    </location>
</feature>
<comment type="subunit">
    <text evidence="8">Component of the lipopolysaccharide transport and assembly complex. The LptBFG transporter is composed of two ATP-binding proteins (LptB) and two transmembrane proteins (LptF and LptG).</text>
</comment>
<dbReference type="GO" id="GO:0043190">
    <property type="term" value="C:ATP-binding cassette (ABC) transporter complex"/>
    <property type="evidence" value="ECO:0007669"/>
    <property type="project" value="InterPro"/>
</dbReference>
<evidence type="ECO:0000256" key="2">
    <source>
        <dbReference type="ARBA" id="ARBA00004651"/>
    </source>
</evidence>
<feature type="transmembrane region" description="Helical" evidence="9">
    <location>
        <begin position="102"/>
        <end position="122"/>
    </location>
</feature>
<dbReference type="NCBIfam" id="TIGR04408">
    <property type="entry name" value="LptG_lptG"/>
    <property type="match status" value="1"/>
</dbReference>
<evidence type="ECO:0000256" key="4">
    <source>
        <dbReference type="ARBA" id="ARBA00022475"/>
    </source>
</evidence>
<dbReference type="Pfam" id="PF03739">
    <property type="entry name" value="LptF_LptG"/>
    <property type="match status" value="1"/>
</dbReference>
<keyword evidence="7 9" id="KW-0472">Membrane</keyword>
<dbReference type="KEGG" id="fes:HER31_18420"/>
<feature type="transmembrane region" description="Helical" evidence="9">
    <location>
        <begin position="328"/>
        <end position="351"/>
    </location>
</feature>
<dbReference type="Proteomes" id="UP000501602">
    <property type="component" value="Chromosome"/>
</dbReference>
<evidence type="ECO:0000313" key="10">
    <source>
        <dbReference type="EMBL" id="QIZ78965.1"/>
    </source>
</evidence>
<dbReference type="PANTHER" id="PTHR33529">
    <property type="entry name" value="SLR0882 PROTEIN-RELATED"/>
    <property type="match status" value="1"/>
</dbReference>
<dbReference type="GO" id="GO:0015920">
    <property type="term" value="P:lipopolysaccharide transport"/>
    <property type="evidence" value="ECO:0007669"/>
    <property type="project" value="TreeGrafter"/>
</dbReference>
<evidence type="ECO:0000256" key="5">
    <source>
        <dbReference type="ARBA" id="ARBA00022692"/>
    </source>
</evidence>
<organism evidence="10 11">
    <name type="scientific">Ferrimonas lipolytica</name>
    <dbReference type="NCBI Taxonomy" id="2724191"/>
    <lineage>
        <taxon>Bacteria</taxon>
        <taxon>Pseudomonadati</taxon>
        <taxon>Pseudomonadota</taxon>
        <taxon>Gammaproteobacteria</taxon>
        <taxon>Alteromonadales</taxon>
        <taxon>Ferrimonadaceae</taxon>
        <taxon>Ferrimonas</taxon>
    </lineage>
</organism>
<evidence type="ECO:0000256" key="6">
    <source>
        <dbReference type="ARBA" id="ARBA00022989"/>
    </source>
</evidence>
<proteinExistence type="inferred from homology"/>
<comment type="subcellular location">
    <subcellularLocation>
        <location evidence="2">Cell membrane</location>
        <topology evidence="2">Multi-pass membrane protein</topology>
    </subcellularLocation>
</comment>
<dbReference type="InterPro" id="IPR005495">
    <property type="entry name" value="LptG/LptF_permease"/>
</dbReference>
<accession>A0A6H1UIM8</accession>
<dbReference type="InterPro" id="IPR030923">
    <property type="entry name" value="LptG"/>
</dbReference>
<evidence type="ECO:0000256" key="9">
    <source>
        <dbReference type="SAM" id="Phobius"/>
    </source>
</evidence>
<keyword evidence="11" id="KW-1185">Reference proteome</keyword>
<protein>
    <submittedName>
        <fullName evidence="10">LPS export ABC transporter permease LptG</fullName>
    </submittedName>
</protein>
<evidence type="ECO:0000256" key="1">
    <source>
        <dbReference type="ARBA" id="ARBA00002265"/>
    </source>
</evidence>
<keyword evidence="5 9" id="KW-0812">Transmembrane</keyword>
<dbReference type="AlphaFoldDB" id="A0A6H1UIM8"/>
<comment type="similarity">
    <text evidence="3">Belongs to the LptF/LptG family.</text>
</comment>
<sequence>MKILDQYIARTIIGSSTVCLLVLTGLSGLIKFVDKLRWAGKGDFTTWDVVVYVLFLIPRDIETFFPIAAMLGALIGMGMLAQSSELVVMQAAGLSRMNIAMSVLKTALPLMLCVMLIGEYVAPVAEKTAREYAAQKRSGGSLIRSSSSGTWAKDGDGFVNIREVINADHLSGITLYRFDEDNTLRHVTHAEIAQFEGNSWQLSDVTRTHFNDDKIDTSHELTSYWQSNLTPEKLQVVTVKPESLSISGLVDYLDYLDANRQDPTRYWLALWRKVAQPVTVAVMMMLGLSFIFGPLRTVTMGARILLGVITGFSFYLSNEIFGPMSMVLGLPTFLGAMLPSMLFALAALLLLRRR</sequence>
<feature type="transmembrane region" description="Helical" evidence="9">
    <location>
        <begin position="300"/>
        <end position="316"/>
    </location>
</feature>
<keyword evidence="4" id="KW-1003">Cell membrane</keyword>
<dbReference type="RefSeq" id="WP_168663454.1">
    <property type="nucleotide sequence ID" value="NZ_CP051180.1"/>
</dbReference>
<dbReference type="PANTHER" id="PTHR33529:SF2">
    <property type="entry name" value="LIPOPOLYSACCHARIDE EXPORT SYSTEM PERMEASE PROTEIN LPTG"/>
    <property type="match status" value="1"/>
</dbReference>
<evidence type="ECO:0000313" key="11">
    <source>
        <dbReference type="Proteomes" id="UP000501602"/>
    </source>
</evidence>
<dbReference type="GO" id="GO:0055085">
    <property type="term" value="P:transmembrane transport"/>
    <property type="evidence" value="ECO:0007669"/>
    <property type="project" value="InterPro"/>
</dbReference>
<gene>
    <name evidence="10" type="primary">lptG</name>
    <name evidence="10" type="ORF">HER31_18420</name>
</gene>